<evidence type="ECO:0008006" key="12">
    <source>
        <dbReference type="Google" id="ProtNLM"/>
    </source>
</evidence>
<dbReference type="GO" id="GO:0005506">
    <property type="term" value="F:iron ion binding"/>
    <property type="evidence" value="ECO:0007669"/>
    <property type="project" value="InterPro"/>
</dbReference>
<sequence>MHYLPATMAVENYFSYSAFLLPLLILFILAHFLRPRSKKLPPGPFPLPLIGHLHLVKTAPQEALRRLSSKHGPILFLWFGSRPTLVLSSPSAVKECFARNDVAFANRPPGVAADNLTYNYTSLVWAPYGQLWRTLRRLTFVELFSAKSLQKSSVIREEETRNFLSHLGRASRGSGDGVPKRVELKYWFFVLMVNIIMRVVNGERYVGDEDAGGEAGRKLVEGFEETFMRGKPLNLCDYFPVLRWVDYQGVEKSMRAVQGKRDGFLQGLVDEFRRKREANCVDVGDDDYNKSSSTMIGTLLRLQESEPEFYTEDVIKSVILVLFLGGIGSSSSTMERAISLLLNHPEALRKVRTEIDTQVGHSRLLDDADLATLPFLQCVICETLRLHPPVPLLLPHYSSEDCTVEGFDVPRGTTLLVNVWAIHRDPNVWEEPNNFKPERFEVIEKEREGFKFVPFGVGRRACPGNNMAMRAISLAIGALIQCFELEKVGGKKRNASQLVEEPISLKIEDLEPVCFPRQEALGLLSQFEY</sequence>
<dbReference type="GO" id="GO:0004497">
    <property type="term" value="F:monooxygenase activity"/>
    <property type="evidence" value="ECO:0007669"/>
    <property type="project" value="UniProtKB-KW"/>
</dbReference>
<accession>A0A834LM85</accession>
<keyword evidence="4 8" id="KW-0560">Oxidoreductase</keyword>
<dbReference type="PRINTS" id="PR00463">
    <property type="entry name" value="EP450I"/>
</dbReference>
<evidence type="ECO:0000313" key="11">
    <source>
        <dbReference type="Proteomes" id="UP000626092"/>
    </source>
</evidence>
<dbReference type="InterPro" id="IPR017972">
    <property type="entry name" value="Cyt_P450_CS"/>
</dbReference>
<evidence type="ECO:0000256" key="6">
    <source>
        <dbReference type="ARBA" id="ARBA00023033"/>
    </source>
</evidence>
<dbReference type="AlphaFoldDB" id="A0A834LM85"/>
<evidence type="ECO:0000256" key="8">
    <source>
        <dbReference type="RuleBase" id="RU000461"/>
    </source>
</evidence>
<evidence type="ECO:0000256" key="2">
    <source>
        <dbReference type="ARBA" id="ARBA00022617"/>
    </source>
</evidence>
<dbReference type="FunFam" id="1.10.630.10:FF:000081">
    <property type="entry name" value="Cytochrome P450 CYP81N5"/>
    <property type="match status" value="1"/>
</dbReference>
<evidence type="ECO:0000256" key="1">
    <source>
        <dbReference type="ARBA" id="ARBA00010617"/>
    </source>
</evidence>
<keyword evidence="9" id="KW-1133">Transmembrane helix</keyword>
<gene>
    <name evidence="10" type="ORF">RHSIM_Rhsim06G0057900</name>
</gene>
<dbReference type="Proteomes" id="UP000626092">
    <property type="component" value="Unassembled WGS sequence"/>
</dbReference>
<evidence type="ECO:0000256" key="9">
    <source>
        <dbReference type="SAM" id="Phobius"/>
    </source>
</evidence>
<keyword evidence="9" id="KW-0472">Membrane</keyword>
<dbReference type="InterPro" id="IPR002401">
    <property type="entry name" value="Cyt_P450_E_grp-I"/>
</dbReference>
<comment type="cofactor">
    <cofactor evidence="7">
        <name>heme</name>
        <dbReference type="ChEBI" id="CHEBI:30413"/>
    </cofactor>
</comment>
<dbReference type="InterPro" id="IPR036396">
    <property type="entry name" value="Cyt_P450_sf"/>
</dbReference>
<proteinExistence type="inferred from homology"/>
<dbReference type="GO" id="GO:0016705">
    <property type="term" value="F:oxidoreductase activity, acting on paired donors, with incorporation or reduction of molecular oxygen"/>
    <property type="evidence" value="ECO:0007669"/>
    <property type="project" value="InterPro"/>
</dbReference>
<feature type="binding site" description="axial binding residue" evidence="7">
    <location>
        <position position="462"/>
    </location>
    <ligand>
        <name>heme</name>
        <dbReference type="ChEBI" id="CHEBI:30413"/>
    </ligand>
    <ligandPart>
        <name>Fe</name>
        <dbReference type="ChEBI" id="CHEBI:18248"/>
    </ligandPart>
</feature>
<comment type="caution">
    <text evidence="10">The sequence shown here is derived from an EMBL/GenBank/DDBJ whole genome shotgun (WGS) entry which is preliminary data.</text>
</comment>
<feature type="transmembrane region" description="Helical" evidence="9">
    <location>
        <begin position="13"/>
        <end position="33"/>
    </location>
</feature>
<dbReference type="PANTHER" id="PTHR47947:SF13">
    <property type="entry name" value="CYTOCHROME P450, FAMILY 81, SUBFAMILY K, POLYPEPTIDE 1-RELATED"/>
    <property type="match status" value="1"/>
</dbReference>
<keyword evidence="9" id="KW-0812">Transmembrane</keyword>
<evidence type="ECO:0000313" key="10">
    <source>
        <dbReference type="EMBL" id="KAF7140912.1"/>
    </source>
</evidence>
<evidence type="ECO:0000256" key="4">
    <source>
        <dbReference type="ARBA" id="ARBA00023002"/>
    </source>
</evidence>
<keyword evidence="6 8" id="KW-0503">Monooxygenase</keyword>
<dbReference type="GO" id="GO:0020037">
    <property type="term" value="F:heme binding"/>
    <property type="evidence" value="ECO:0007669"/>
    <property type="project" value="InterPro"/>
</dbReference>
<dbReference type="PANTHER" id="PTHR47947">
    <property type="entry name" value="CYTOCHROME P450 82C3-RELATED"/>
    <property type="match status" value="1"/>
</dbReference>
<evidence type="ECO:0000256" key="3">
    <source>
        <dbReference type="ARBA" id="ARBA00022723"/>
    </source>
</evidence>
<protein>
    <recommendedName>
        <fullName evidence="12">Cytochrome P450</fullName>
    </recommendedName>
</protein>
<dbReference type="PRINTS" id="PR00385">
    <property type="entry name" value="P450"/>
</dbReference>
<keyword evidence="11" id="KW-1185">Reference proteome</keyword>
<keyword evidence="2 7" id="KW-0349">Heme</keyword>
<comment type="similarity">
    <text evidence="1 8">Belongs to the cytochrome P450 family.</text>
</comment>
<reference evidence="10" key="1">
    <citation type="submission" date="2019-11" db="EMBL/GenBank/DDBJ databases">
        <authorList>
            <person name="Liu Y."/>
            <person name="Hou J."/>
            <person name="Li T.-Q."/>
            <person name="Guan C.-H."/>
            <person name="Wu X."/>
            <person name="Wu H.-Z."/>
            <person name="Ling F."/>
            <person name="Zhang R."/>
            <person name="Shi X.-G."/>
            <person name="Ren J.-P."/>
            <person name="Chen E.-F."/>
            <person name="Sun J.-M."/>
        </authorList>
    </citation>
    <scope>NUCLEOTIDE SEQUENCE</scope>
    <source>
        <strain evidence="10">Adult_tree_wgs_1</strain>
        <tissue evidence="10">Leaves</tissue>
    </source>
</reference>
<organism evidence="10 11">
    <name type="scientific">Rhododendron simsii</name>
    <name type="common">Sims's rhododendron</name>
    <dbReference type="NCBI Taxonomy" id="118357"/>
    <lineage>
        <taxon>Eukaryota</taxon>
        <taxon>Viridiplantae</taxon>
        <taxon>Streptophyta</taxon>
        <taxon>Embryophyta</taxon>
        <taxon>Tracheophyta</taxon>
        <taxon>Spermatophyta</taxon>
        <taxon>Magnoliopsida</taxon>
        <taxon>eudicotyledons</taxon>
        <taxon>Gunneridae</taxon>
        <taxon>Pentapetalae</taxon>
        <taxon>asterids</taxon>
        <taxon>Ericales</taxon>
        <taxon>Ericaceae</taxon>
        <taxon>Ericoideae</taxon>
        <taxon>Rhodoreae</taxon>
        <taxon>Rhododendron</taxon>
    </lineage>
</organism>
<evidence type="ECO:0000256" key="7">
    <source>
        <dbReference type="PIRSR" id="PIRSR602401-1"/>
    </source>
</evidence>
<dbReference type="PROSITE" id="PS00086">
    <property type="entry name" value="CYTOCHROME_P450"/>
    <property type="match status" value="1"/>
</dbReference>
<dbReference type="InterPro" id="IPR050651">
    <property type="entry name" value="Plant_Cytochrome_P450_Monoox"/>
</dbReference>
<keyword evidence="3 7" id="KW-0479">Metal-binding</keyword>
<name>A0A834LM85_RHOSS</name>
<evidence type="ECO:0000256" key="5">
    <source>
        <dbReference type="ARBA" id="ARBA00023004"/>
    </source>
</evidence>
<dbReference type="Gene3D" id="1.10.630.10">
    <property type="entry name" value="Cytochrome P450"/>
    <property type="match status" value="1"/>
</dbReference>
<dbReference type="InterPro" id="IPR001128">
    <property type="entry name" value="Cyt_P450"/>
</dbReference>
<dbReference type="Pfam" id="PF00067">
    <property type="entry name" value="p450"/>
    <property type="match status" value="1"/>
</dbReference>
<dbReference type="OrthoDB" id="1055148at2759"/>
<dbReference type="EMBL" id="WJXA01000006">
    <property type="protein sequence ID" value="KAF7140912.1"/>
    <property type="molecule type" value="Genomic_DNA"/>
</dbReference>
<keyword evidence="5 7" id="KW-0408">Iron</keyword>
<dbReference type="SUPFAM" id="SSF48264">
    <property type="entry name" value="Cytochrome P450"/>
    <property type="match status" value="1"/>
</dbReference>